<name>A0ABD2QMW1_9PLAT</name>
<dbReference type="Proteomes" id="UP001626550">
    <property type="component" value="Unassembled WGS sequence"/>
</dbReference>
<comment type="caution">
    <text evidence="7">The sequence shown here is derived from an EMBL/GenBank/DDBJ whole genome shotgun (WGS) entry which is preliminary data.</text>
</comment>
<feature type="region of interest" description="Disordered" evidence="5">
    <location>
        <begin position="1"/>
        <end position="25"/>
    </location>
</feature>
<dbReference type="GO" id="GO:0004674">
    <property type="term" value="F:protein serine/threonine kinase activity"/>
    <property type="evidence" value="ECO:0007669"/>
    <property type="project" value="UniProtKB-KW"/>
</dbReference>
<dbReference type="SUPFAM" id="SSF56112">
    <property type="entry name" value="Protein kinase-like (PK-like)"/>
    <property type="match status" value="1"/>
</dbReference>
<evidence type="ECO:0000313" key="7">
    <source>
        <dbReference type="EMBL" id="KAL3320867.1"/>
    </source>
</evidence>
<dbReference type="Gene3D" id="1.10.510.10">
    <property type="entry name" value="Transferase(Phosphotransferase) domain 1"/>
    <property type="match status" value="1"/>
</dbReference>
<evidence type="ECO:0000259" key="6">
    <source>
        <dbReference type="PROSITE" id="PS50011"/>
    </source>
</evidence>
<dbReference type="PROSITE" id="PS00108">
    <property type="entry name" value="PROTEIN_KINASE_ST"/>
    <property type="match status" value="1"/>
</dbReference>
<reference evidence="7 8" key="1">
    <citation type="submission" date="2024-11" db="EMBL/GenBank/DDBJ databases">
        <title>Adaptive evolution of stress response genes in parasites aligns with host niche diversity.</title>
        <authorList>
            <person name="Hahn C."/>
            <person name="Resl P."/>
        </authorList>
    </citation>
    <scope>NUCLEOTIDE SEQUENCE [LARGE SCALE GENOMIC DNA]</scope>
    <source>
        <strain evidence="7">EGGRZ-B1_66</strain>
        <tissue evidence="7">Body</tissue>
    </source>
</reference>
<evidence type="ECO:0000256" key="5">
    <source>
        <dbReference type="SAM" id="MobiDB-lite"/>
    </source>
</evidence>
<keyword evidence="4" id="KW-0418">Kinase</keyword>
<dbReference type="AlphaFoldDB" id="A0ABD2QMW1"/>
<keyword evidence="1 3" id="KW-0547">Nucleotide-binding</keyword>
<comment type="similarity">
    <text evidence="4">Belongs to the protein kinase superfamily.</text>
</comment>
<evidence type="ECO:0000256" key="1">
    <source>
        <dbReference type="ARBA" id="ARBA00022741"/>
    </source>
</evidence>
<feature type="binding site" evidence="3">
    <location>
        <position position="78"/>
    </location>
    <ligand>
        <name>ATP</name>
        <dbReference type="ChEBI" id="CHEBI:30616"/>
    </ligand>
</feature>
<dbReference type="InterPro" id="IPR011009">
    <property type="entry name" value="Kinase-like_dom_sf"/>
</dbReference>
<protein>
    <recommendedName>
        <fullName evidence="6">Protein kinase domain-containing protein</fullName>
    </recommendedName>
</protein>
<keyword evidence="4" id="KW-0808">Transferase</keyword>
<dbReference type="PANTHER" id="PTHR24346:SF75">
    <property type="entry name" value="AURORA KINASE"/>
    <property type="match status" value="1"/>
</dbReference>
<dbReference type="EMBL" id="JBJKFK010000023">
    <property type="protein sequence ID" value="KAL3320867.1"/>
    <property type="molecule type" value="Genomic_DNA"/>
</dbReference>
<dbReference type="InterPro" id="IPR008271">
    <property type="entry name" value="Ser/Thr_kinase_AS"/>
</dbReference>
<dbReference type="PANTHER" id="PTHR24346">
    <property type="entry name" value="MAP/MICROTUBULE AFFINITY-REGULATING KINASE"/>
    <property type="match status" value="1"/>
</dbReference>
<evidence type="ECO:0000256" key="4">
    <source>
        <dbReference type="RuleBase" id="RU000304"/>
    </source>
</evidence>
<proteinExistence type="inferred from homology"/>
<dbReference type="PROSITE" id="PS00107">
    <property type="entry name" value="PROTEIN_KINASE_ATP"/>
    <property type="match status" value="1"/>
</dbReference>
<dbReference type="InterPro" id="IPR000719">
    <property type="entry name" value="Prot_kinase_dom"/>
</dbReference>
<gene>
    <name evidence="7" type="ORF">Ciccas_000432</name>
</gene>
<evidence type="ECO:0000256" key="3">
    <source>
        <dbReference type="PROSITE-ProRule" id="PRU10141"/>
    </source>
</evidence>
<sequence>MAHRDRCPRGSAASNHHRRSASQQLSNEDLVRIRKLMEKKHRLQALGEYTLVSLLGKGAFGRVYRSEDQIAQMPVAVKIVNLRESAGQQAPLQEASIQAHLRCHPNVATLYEAVMARNQWFGLILELCEGGPLQRLQKKFPGKRFPEPLARIYARQLLSAIEYMQHQGVAHRDLKMDNILLHRNLTHLKIIDFGLSGRVEVSCACGSVEYAAPEVLEAQDDINGTVADLWSWGVVLYKMVTGRLPFRSPYRDHKWKSRLTRIAKMGLNNLEHEPILKLLSPECCSVLYGTLEPDRSRRLSMAQLVEEAWLCCADRLPFCVFRPRPSTTDNRTKQQIAQLKAMSEETVGERLLLQHASITGLFLMLQKQRLEHEEGFFLLDHTSPEWPLFKQSLAISFDSS</sequence>
<evidence type="ECO:0000256" key="2">
    <source>
        <dbReference type="ARBA" id="ARBA00022840"/>
    </source>
</evidence>
<dbReference type="PROSITE" id="PS50011">
    <property type="entry name" value="PROTEIN_KINASE_DOM"/>
    <property type="match status" value="1"/>
</dbReference>
<dbReference type="Pfam" id="PF00069">
    <property type="entry name" value="Pkinase"/>
    <property type="match status" value="1"/>
</dbReference>
<keyword evidence="8" id="KW-1185">Reference proteome</keyword>
<feature type="domain" description="Protein kinase" evidence="6">
    <location>
        <begin position="49"/>
        <end position="310"/>
    </location>
</feature>
<keyword evidence="2 3" id="KW-0067">ATP-binding</keyword>
<organism evidence="7 8">
    <name type="scientific">Cichlidogyrus casuarinus</name>
    <dbReference type="NCBI Taxonomy" id="1844966"/>
    <lineage>
        <taxon>Eukaryota</taxon>
        <taxon>Metazoa</taxon>
        <taxon>Spiralia</taxon>
        <taxon>Lophotrochozoa</taxon>
        <taxon>Platyhelminthes</taxon>
        <taxon>Monogenea</taxon>
        <taxon>Monopisthocotylea</taxon>
        <taxon>Dactylogyridea</taxon>
        <taxon>Ancyrocephalidae</taxon>
        <taxon>Cichlidogyrus</taxon>
    </lineage>
</organism>
<evidence type="ECO:0000313" key="8">
    <source>
        <dbReference type="Proteomes" id="UP001626550"/>
    </source>
</evidence>
<dbReference type="InterPro" id="IPR017441">
    <property type="entry name" value="Protein_kinase_ATP_BS"/>
</dbReference>
<keyword evidence="4" id="KW-0723">Serine/threonine-protein kinase</keyword>
<accession>A0ABD2QMW1</accession>
<dbReference type="SMART" id="SM00220">
    <property type="entry name" value="S_TKc"/>
    <property type="match status" value="1"/>
</dbReference>
<dbReference type="GO" id="GO:0005524">
    <property type="term" value="F:ATP binding"/>
    <property type="evidence" value="ECO:0007669"/>
    <property type="project" value="UniProtKB-UniRule"/>
</dbReference>